<dbReference type="STRING" id="1049790.LEP1GSC047_2135"/>
<dbReference type="InterPro" id="IPR038375">
    <property type="entry name" value="NDUFAF7_sf"/>
</dbReference>
<reference evidence="3 4" key="1">
    <citation type="submission" date="2013-05" db="EMBL/GenBank/DDBJ databases">
        <authorList>
            <person name="Harkins D.M."/>
            <person name="Durkin A.S."/>
            <person name="Brinkac L.M."/>
            <person name="Haft D.H."/>
            <person name="Selengut J.D."/>
            <person name="Sanka R."/>
            <person name="DePew J."/>
            <person name="Purushe J."/>
            <person name="Hartskeerl R.A."/>
            <person name="Ahmed A."/>
            <person name="van der Linden H."/>
            <person name="Goris M.G.A."/>
            <person name="Vinetz J.M."/>
            <person name="Sutton G.G."/>
            <person name="Nierman W.C."/>
            <person name="Fouts D.E."/>
        </authorList>
    </citation>
    <scope>NUCLEOTIDE SEQUENCE [LARGE SCALE GENOMIC DNA]</scope>
    <source>
        <strain evidence="3 4">10</strain>
    </source>
</reference>
<comment type="caution">
    <text evidence="3">The sequence shown here is derived from an EMBL/GenBank/DDBJ whole genome shotgun (WGS) entry which is preliminary data.</text>
</comment>
<keyword evidence="2 3" id="KW-0808">Transferase</keyword>
<accession>V6HFM7</accession>
<keyword evidence="1 3" id="KW-0489">Methyltransferase</keyword>
<dbReference type="Proteomes" id="UP000018719">
    <property type="component" value="Unassembled WGS sequence"/>
</dbReference>
<dbReference type="Gene3D" id="3.40.50.12710">
    <property type="match status" value="1"/>
</dbReference>
<dbReference type="EMBL" id="AHMM02000006">
    <property type="protein sequence ID" value="EQA38568.1"/>
    <property type="molecule type" value="Genomic_DNA"/>
</dbReference>
<dbReference type="AlphaFoldDB" id="V6HFM7"/>
<dbReference type="SUPFAM" id="SSF48452">
    <property type="entry name" value="TPR-like"/>
    <property type="match status" value="1"/>
</dbReference>
<dbReference type="GO" id="GO:0008168">
    <property type="term" value="F:methyltransferase activity"/>
    <property type="evidence" value="ECO:0007669"/>
    <property type="project" value="UniProtKB-KW"/>
</dbReference>
<dbReference type="InterPro" id="IPR003788">
    <property type="entry name" value="NDUFAF7"/>
</dbReference>
<dbReference type="SUPFAM" id="SSF53335">
    <property type="entry name" value="S-adenosyl-L-methionine-dependent methyltransferases"/>
    <property type="match status" value="1"/>
</dbReference>
<sequence>MPTGMKKETYTILETNVRLSESKVWKYQRNYFEQRGQKAWFDGEVPFYGTSNSFAACTQAELLLSLLEDLPDPKPKIRIIELGAGTGKFAHLFLCALERIRPERIRKNDFLYILTDFTLSNIREYPKHPALRSWFKKEIIDSALYDLERPEDIRLQSNGSSLLEEPNCLYVFIANYVFDGVPQDLFEVRNDCLYEVRVCTSHSESSWIETDPYNLGKIQIRLEERVWNDGPYQDASWNRILRTYRTGDAELFLSFPTTAFRCMETLSERFRKSIFIICDKGTSTIEDLVPFRAQGPVEHGSISTPVNFHAIGQWARNKDWQVWEDTEERDYLRLNIYTPLESKFANVDREYSRINRTLSLDDYVYLRRSWEKLTEIVPLREIISCLKISSWDPKVFLMFYDKIINQLDSGPSDVSQIEALKRGLFFIRQKNFFDTEEDVSFALGTVYGKIGESSEAASAYRESLERYGENLHTKFNLALCLIDSGQPDEGIILLNELRAKHPDLPIPALTPLRNGNEQENVFQ</sequence>
<evidence type="ECO:0000313" key="3">
    <source>
        <dbReference type="EMBL" id="EQA38568.1"/>
    </source>
</evidence>
<dbReference type="GO" id="GO:0032259">
    <property type="term" value="P:methylation"/>
    <property type="evidence" value="ECO:0007669"/>
    <property type="project" value="UniProtKB-KW"/>
</dbReference>
<dbReference type="InterPro" id="IPR011990">
    <property type="entry name" value="TPR-like_helical_dom_sf"/>
</dbReference>
<proteinExistence type="predicted"/>
<evidence type="ECO:0000256" key="2">
    <source>
        <dbReference type="ARBA" id="ARBA00022679"/>
    </source>
</evidence>
<name>V6HFM7_9LEPT</name>
<evidence type="ECO:0000256" key="1">
    <source>
        <dbReference type="ARBA" id="ARBA00022603"/>
    </source>
</evidence>
<gene>
    <name evidence="3" type="ORF">LEP1GSC047_2135</name>
</gene>
<evidence type="ECO:0000313" key="4">
    <source>
        <dbReference type="Proteomes" id="UP000018719"/>
    </source>
</evidence>
<organism evidence="3 4">
    <name type="scientific">Leptospira inadai serovar Lyme str. 10</name>
    <dbReference type="NCBI Taxonomy" id="1049790"/>
    <lineage>
        <taxon>Bacteria</taxon>
        <taxon>Pseudomonadati</taxon>
        <taxon>Spirochaetota</taxon>
        <taxon>Spirochaetia</taxon>
        <taxon>Leptospirales</taxon>
        <taxon>Leptospiraceae</taxon>
        <taxon>Leptospira</taxon>
    </lineage>
</organism>
<dbReference type="Gene3D" id="1.25.40.10">
    <property type="entry name" value="Tetratricopeptide repeat domain"/>
    <property type="match status" value="1"/>
</dbReference>
<dbReference type="Pfam" id="PF02636">
    <property type="entry name" value="Methyltransf_28"/>
    <property type="match status" value="1"/>
</dbReference>
<protein>
    <submittedName>
        <fullName evidence="3">Putative S-adenosyl-L-methionine-dependent methyltransferase</fullName>
    </submittedName>
</protein>
<dbReference type="InterPro" id="IPR029063">
    <property type="entry name" value="SAM-dependent_MTases_sf"/>
</dbReference>
<dbReference type="Pfam" id="PF14559">
    <property type="entry name" value="TPR_19"/>
    <property type="match status" value="1"/>
</dbReference>